<name>A0A0H4IC33_9GAMM</name>
<organism evidence="10 11">
    <name type="scientific">Marinobacter psychrophilus</name>
    <dbReference type="NCBI Taxonomy" id="330734"/>
    <lineage>
        <taxon>Bacteria</taxon>
        <taxon>Pseudomonadati</taxon>
        <taxon>Pseudomonadota</taxon>
        <taxon>Gammaproteobacteria</taxon>
        <taxon>Pseudomonadales</taxon>
        <taxon>Marinobacteraceae</taxon>
        <taxon>Marinobacter</taxon>
    </lineage>
</organism>
<feature type="transmembrane region" description="Helical" evidence="9">
    <location>
        <begin position="250"/>
        <end position="270"/>
    </location>
</feature>
<dbReference type="GO" id="GO:0005886">
    <property type="term" value="C:plasma membrane"/>
    <property type="evidence" value="ECO:0007669"/>
    <property type="project" value="UniProtKB-SubCell"/>
</dbReference>
<dbReference type="KEGG" id="mpq:ABA45_09520"/>
<feature type="transmembrane region" description="Helical" evidence="9">
    <location>
        <begin position="92"/>
        <end position="110"/>
    </location>
</feature>
<proteinExistence type="inferred from homology"/>
<evidence type="ECO:0000256" key="6">
    <source>
        <dbReference type="ARBA" id="ARBA00022989"/>
    </source>
</evidence>
<keyword evidence="2" id="KW-0813">Transport</keyword>
<dbReference type="RefSeq" id="WP_048385641.1">
    <property type="nucleotide sequence ID" value="NZ_CP011494.1"/>
</dbReference>
<sequence length="278" mass="29797">MLYLFLDIITTAAILFIVASGLLIIFGVMKIINFAHGVFLTIGGYASLVVTHFDWNPWFSMPLAFVAGCLFGAIIERTVLRFLYHRPLDAILATWGLGIVLGQLIIIGFGREVQFAAGPVSGAMELFGDFYSKYRLLLIIFSMLVAGAMWLLLKGTRIGLQTRAVIMNEPLARGLGINSSRVRLITFSFGAGLACLAGAFITPLSSVDPNMGLPWLVSAFMLVLVSGNSFLALASACIVLGGAQVLASTYISPVIGGLTLAVLAALLLRIRPKGFAYD</sequence>
<keyword evidence="4 9" id="KW-0812">Transmembrane</keyword>
<dbReference type="EMBL" id="CP011494">
    <property type="protein sequence ID" value="AKO52617.1"/>
    <property type="molecule type" value="Genomic_DNA"/>
</dbReference>
<dbReference type="GO" id="GO:0022857">
    <property type="term" value="F:transmembrane transporter activity"/>
    <property type="evidence" value="ECO:0007669"/>
    <property type="project" value="InterPro"/>
</dbReference>
<feature type="transmembrane region" description="Helical" evidence="9">
    <location>
        <begin position="182"/>
        <end position="201"/>
    </location>
</feature>
<comment type="similarity">
    <text evidence="8">Belongs to the binding-protein-dependent transport system permease family. LivHM subfamily.</text>
</comment>
<keyword evidence="5" id="KW-0029">Amino-acid transport</keyword>
<dbReference type="GO" id="GO:0006865">
    <property type="term" value="P:amino acid transport"/>
    <property type="evidence" value="ECO:0007669"/>
    <property type="project" value="UniProtKB-KW"/>
</dbReference>
<keyword evidence="3" id="KW-1003">Cell membrane</keyword>
<keyword evidence="11" id="KW-1185">Reference proteome</keyword>
<comment type="subcellular location">
    <subcellularLocation>
        <location evidence="1">Cell inner membrane</location>
        <topology evidence="1">Multi-pass membrane protein</topology>
    </subcellularLocation>
</comment>
<dbReference type="InterPro" id="IPR001851">
    <property type="entry name" value="ABC_transp_permease"/>
</dbReference>
<dbReference type="CDD" id="cd06582">
    <property type="entry name" value="TM_PBP1_LivH_like"/>
    <property type="match status" value="1"/>
</dbReference>
<feature type="transmembrane region" description="Helical" evidence="9">
    <location>
        <begin position="6"/>
        <end position="27"/>
    </location>
</feature>
<dbReference type="PANTHER" id="PTHR11795">
    <property type="entry name" value="BRANCHED-CHAIN AMINO ACID TRANSPORT SYSTEM PERMEASE PROTEIN LIVH"/>
    <property type="match status" value="1"/>
</dbReference>
<feature type="transmembrane region" description="Helical" evidence="9">
    <location>
        <begin position="34"/>
        <end position="53"/>
    </location>
</feature>
<dbReference type="InterPro" id="IPR052157">
    <property type="entry name" value="BCAA_transport_permease"/>
</dbReference>
<feature type="transmembrane region" description="Helical" evidence="9">
    <location>
        <begin position="213"/>
        <end position="243"/>
    </location>
</feature>
<evidence type="ECO:0000256" key="3">
    <source>
        <dbReference type="ARBA" id="ARBA00022475"/>
    </source>
</evidence>
<keyword evidence="6 9" id="KW-1133">Transmembrane helix</keyword>
<protein>
    <submittedName>
        <fullName evidence="10">Amino acid ABC transporter</fullName>
    </submittedName>
</protein>
<dbReference type="STRING" id="330734.ABA45_09520"/>
<feature type="transmembrane region" description="Helical" evidence="9">
    <location>
        <begin position="59"/>
        <end position="80"/>
    </location>
</feature>
<evidence type="ECO:0000256" key="2">
    <source>
        <dbReference type="ARBA" id="ARBA00022448"/>
    </source>
</evidence>
<dbReference type="PANTHER" id="PTHR11795:SF447">
    <property type="entry name" value="ABC TRANSPORTER PERMEASE PROTEIN"/>
    <property type="match status" value="1"/>
</dbReference>
<evidence type="ECO:0000256" key="4">
    <source>
        <dbReference type="ARBA" id="ARBA00022692"/>
    </source>
</evidence>
<accession>A0A0H4IC33</accession>
<gene>
    <name evidence="10" type="ORF">ABA45_09520</name>
</gene>
<evidence type="ECO:0000256" key="9">
    <source>
        <dbReference type="SAM" id="Phobius"/>
    </source>
</evidence>
<dbReference type="PATRIC" id="fig|330734.3.peg.2001"/>
<evidence type="ECO:0000313" key="11">
    <source>
        <dbReference type="Proteomes" id="UP000036406"/>
    </source>
</evidence>
<evidence type="ECO:0000256" key="7">
    <source>
        <dbReference type="ARBA" id="ARBA00023136"/>
    </source>
</evidence>
<keyword evidence="7 9" id="KW-0472">Membrane</keyword>
<evidence type="ECO:0000256" key="1">
    <source>
        <dbReference type="ARBA" id="ARBA00004429"/>
    </source>
</evidence>
<evidence type="ECO:0000256" key="5">
    <source>
        <dbReference type="ARBA" id="ARBA00022970"/>
    </source>
</evidence>
<dbReference type="Pfam" id="PF02653">
    <property type="entry name" value="BPD_transp_2"/>
    <property type="match status" value="1"/>
</dbReference>
<feature type="transmembrane region" description="Helical" evidence="9">
    <location>
        <begin position="134"/>
        <end position="153"/>
    </location>
</feature>
<reference evidence="10 11" key="1">
    <citation type="submission" date="2015-05" db="EMBL/GenBank/DDBJ databases">
        <title>Complete genome of Marinobacter psychrophilus strain 20041T isolated from sea-ice of the Canadian Basin.</title>
        <authorList>
            <person name="Song L."/>
            <person name="Ren L."/>
            <person name="Yu Y."/>
            <person name="Wang X."/>
        </authorList>
    </citation>
    <scope>NUCLEOTIDE SEQUENCE [LARGE SCALE GENOMIC DNA]</scope>
    <source>
        <strain evidence="10 11">20041</strain>
    </source>
</reference>
<evidence type="ECO:0000313" key="10">
    <source>
        <dbReference type="EMBL" id="AKO52617.1"/>
    </source>
</evidence>
<evidence type="ECO:0000256" key="8">
    <source>
        <dbReference type="ARBA" id="ARBA00037998"/>
    </source>
</evidence>
<dbReference type="Proteomes" id="UP000036406">
    <property type="component" value="Chromosome"/>
</dbReference>
<dbReference type="AlphaFoldDB" id="A0A0H4IC33"/>